<evidence type="ECO:0000313" key="1">
    <source>
        <dbReference type="EMBL" id="PIZ46604.1"/>
    </source>
</evidence>
<dbReference type="AlphaFoldDB" id="A0A2M7TJA3"/>
<sequence length="620" mass="66730">NSTNLGWEPGRYSSAVKLDGVDDALQSADNIGGLVGWWTMDETSGASVADKSGNGYNGTDSGGSTITTGKFGNARDFAGDNDYIELPANNDTKLLNNVSTFSTWMNIKTVGPNAYASAYSGGGGSTAGRININILQNTIELRVQTTAYSFTSLSNFNNWRNYVMIIDHDLDKATLYVDGVFIETKSITPFTVTNTVARLGSNTYTGNAGDYYNGKMDDVRIYNRALSSSEISALYNQSKLSPSSSVSVEATVKPSLVGSTAVGGVVASKGSNYLLSTIYNQKSTGARSAFSTDTITSQLSGTSINDIFFYDTTTDTIDNSWRFDTTKSWYTETIDATYAACNVSTHDRCGTKYFPEKAYIVATNTNVYIYDAEENAMWMRFDEGSQANQYYLSYYPSGYTSTVFALNGGIYIGSNGATGVEQNALRVFDYVADNGRYYIDTADATRFDNTIASRNTTTALTIINTVRLLSRKVNDVHAAVINGKTYVAVATDGGVSVINETDGTVANMAITAASSVNEKHVFLTTDNVLYYSTKQNASSFLRVKYNASALTSSSSSWGQYDVTYAADQGAGNPTIPAPAFGWSSASQNYYSQGSLNGLYVTEDTSTIDGTSNTIYAPSNN</sequence>
<gene>
    <name evidence="1" type="ORF">COY32_03030</name>
</gene>
<feature type="non-terminal residue" evidence="1">
    <location>
        <position position="1"/>
    </location>
</feature>
<protein>
    <recommendedName>
        <fullName evidence="3">LamG-like jellyroll fold domain-containing protein</fullName>
    </recommendedName>
</protein>
<comment type="caution">
    <text evidence="1">The sequence shown here is derived from an EMBL/GenBank/DDBJ whole genome shotgun (WGS) entry which is preliminary data.</text>
</comment>
<dbReference type="Proteomes" id="UP000228920">
    <property type="component" value="Unassembled WGS sequence"/>
</dbReference>
<dbReference type="SUPFAM" id="SSF49899">
    <property type="entry name" value="Concanavalin A-like lectins/glucanases"/>
    <property type="match status" value="1"/>
</dbReference>
<dbReference type="Pfam" id="PF13385">
    <property type="entry name" value="Laminin_G_3"/>
    <property type="match status" value="1"/>
</dbReference>
<feature type="non-terminal residue" evidence="1">
    <location>
        <position position="620"/>
    </location>
</feature>
<dbReference type="InterPro" id="IPR013320">
    <property type="entry name" value="ConA-like_dom_sf"/>
</dbReference>
<organism evidence="1 2">
    <name type="scientific">candidate division WWE3 bacterium CG_4_10_14_0_2_um_filter_41_14</name>
    <dbReference type="NCBI Taxonomy" id="1975072"/>
    <lineage>
        <taxon>Bacteria</taxon>
        <taxon>Katanobacteria</taxon>
    </lineage>
</organism>
<evidence type="ECO:0008006" key="3">
    <source>
        <dbReference type="Google" id="ProtNLM"/>
    </source>
</evidence>
<dbReference type="Gene3D" id="2.60.120.200">
    <property type="match status" value="1"/>
</dbReference>
<reference evidence="2" key="1">
    <citation type="submission" date="2017-09" db="EMBL/GenBank/DDBJ databases">
        <title>Depth-based differentiation of microbial function through sediment-hosted aquifers and enrichment of novel symbionts in the deep terrestrial subsurface.</title>
        <authorList>
            <person name="Probst A.J."/>
            <person name="Ladd B."/>
            <person name="Jarett J.K."/>
            <person name="Geller-Mcgrath D.E."/>
            <person name="Sieber C.M.K."/>
            <person name="Emerson J.B."/>
            <person name="Anantharaman K."/>
            <person name="Thomas B.C."/>
            <person name="Malmstrom R."/>
            <person name="Stieglmeier M."/>
            <person name="Klingl A."/>
            <person name="Woyke T."/>
            <person name="Ryan C.M."/>
            <person name="Banfield J.F."/>
        </authorList>
    </citation>
    <scope>NUCLEOTIDE SEQUENCE [LARGE SCALE GENOMIC DNA]</scope>
</reference>
<name>A0A2M7TJA3_UNCKA</name>
<evidence type="ECO:0000313" key="2">
    <source>
        <dbReference type="Proteomes" id="UP000228920"/>
    </source>
</evidence>
<dbReference type="EMBL" id="PFNL01000090">
    <property type="protein sequence ID" value="PIZ46604.1"/>
    <property type="molecule type" value="Genomic_DNA"/>
</dbReference>
<accession>A0A2M7TJA3</accession>
<proteinExistence type="predicted"/>